<dbReference type="InterPro" id="IPR013656">
    <property type="entry name" value="PAS_4"/>
</dbReference>
<evidence type="ECO:0000256" key="3">
    <source>
        <dbReference type="ARBA" id="ARBA00022679"/>
    </source>
</evidence>
<keyword evidence="10" id="KW-1185">Reference proteome</keyword>
<evidence type="ECO:0000256" key="7">
    <source>
        <dbReference type="SAM" id="MobiDB-lite"/>
    </source>
</evidence>
<dbReference type="InterPro" id="IPR036890">
    <property type="entry name" value="HATPase_C_sf"/>
</dbReference>
<dbReference type="SUPFAM" id="SSF55785">
    <property type="entry name" value="PYP-like sensor domain (PAS domain)"/>
    <property type="match status" value="1"/>
</dbReference>
<comment type="catalytic activity">
    <reaction evidence="1">
        <text>ATP + protein L-histidine = ADP + protein N-phospho-L-histidine.</text>
        <dbReference type="EC" id="2.7.13.3"/>
    </reaction>
</comment>
<dbReference type="InterPro" id="IPR035965">
    <property type="entry name" value="PAS-like_dom_sf"/>
</dbReference>
<feature type="coiled-coil region" evidence="6">
    <location>
        <begin position="23"/>
        <end position="50"/>
    </location>
</feature>
<dbReference type="PANTHER" id="PTHR42878">
    <property type="entry name" value="TWO-COMPONENT HISTIDINE KINASE"/>
    <property type="match status" value="1"/>
</dbReference>
<evidence type="ECO:0000256" key="4">
    <source>
        <dbReference type="ARBA" id="ARBA00022777"/>
    </source>
</evidence>
<dbReference type="Gene3D" id="3.30.450.20">
    <property type="entry name" value="PAS domain"/>
    <property type="match status" value="1"/>
</dbReference>
<keyword evidence="3" id="KW-0808">Transferase</keyword>
<feature type="region of interest" description="Disordered" evidence="7">
    <location>
        <begin position="227"/>
        <end position="258"/>
    </location>
</feature>
<sequence length="467" mass="52449">MIIVNCNSFAGTSKAQRVDETVKARHQQDQQQLINRLQATEAQYQAILNAIPDFIFRLSRDGNFLSLNGEVANLPCPGEEFTGKNIQNVLPTDIATIIQGIITKTLDTGTLQTCEYQLPTPLEMRDYEARLVVSGTDEVLAIVRDITERKQTEAKLLLTYQELADLNTNLEHQVEERTVELQQKMRELEEIQRIKNVVLHTVAHDLRTSVIGNLMVLENLEMGSGEWKVGSRENRGNSEHELEESTIPNPQSPVPNPQSPLPLIPRGGPTFPNPQPLISVPRSTIDRMIQGNNRQLGMLDSLLEIHSCEEKELTLHRELVPLRGLLENIITDLQPLLKENQATCKSLIPEGLPLVMVDQTRFKKVVMSLFSYSLQHNPPGLKFTVKTTVEDGMIRTLIQDNGITMSKSECDRLFDLQIRDPQAPCSTAICLKMYLCQQFIQAHSGKIGATSNPRQGLTFWFTLPSSG</sequence>
<dbReference type="NCBIfam" id="TIGR00229">
    <property type="entry name" value="sensory_box"/>
    <property type="match status" value="1"/>
</dbReference>
<dbReference type="Pfam" id="PF02518">
    <property type="entry name" value="HATPase_c"/>
    <property type="match status" value="1"/>
</dbReference>
<gene>
    <name evidence="9" type="ORF">H6G14_28020</name>
</gene>
<dbReference type="SUPFAM" id="SSF55874">
    <property type="entry name" value="ATPase domain of HSP90 chaperone/DNA topoisomerase II/histidine kinase"/>
    <property type="match status" value="1"/>
</dbReference>
<evidence type="ECO:0000256" key="2">
    <source>
        <dbReference type="ARBA" id="ARBA00012438"/>
    </source>
</evidence>
<evidence type="ECO:0000259" key="8">
    <source>
        <dbReference type="PROSITE" id="PS50109"/>
    </source>
</evidence>
<dbReference type="PROSITE" id="PS50109">
    <property type="entry name" value="HIS_KIN"/>
    <property type="match status" value="1"/>
</dbReference>
<dbReference type="InterPro" id="IPR000014">
    <property type="entry name" value="PAS"/>
</dbReference>
<name>A0ABR8BP36_9NOSO</name>
<dbReference type="EMBL" id="JACJQL010000077">
    <property type="protein sequence ID" value="MBD2255074.1"/>
    <property type="molecule type" value="Genomic_DNA"/>
</dbReference>
<dbReference type="PANTHER" id="PTHR42878:SF15">
    <property type="entry name" value="BACTERIOPHYTOCHROME"/>
    <property type="match status" value="1"/>
</dbReference>
<evidence type="ECO:0000313" key="9">
    <source>
        <dbReference type="EMBL" id="MBD2255074.1"/>
    </source>
</evidence>
<dbReference type="Pfam" id="PF08448">
    <property type="entry name" value="PAS_4"/>
    <property type="match status" value="1"/>
</dbReference>
<keyword evidence="5" id="KW-0472">Membrane</keyword>
<feature type="coiled-coil region" evidence="6">
    <location>
        <begin position="167"/>
        <end position="194"/>
    </location>
</feature>
<protein>
    <recommendedName>
        <fullName evidence="2">histidine kinase</fullName>
        <ecNumber evidence="2">2.7.13.3</ecNumber>
    </recommendedName>
</protein>
<dbReference type="Gene3D" id="3.30.565.10">
    <property type="entry name" value="Histidine kinase-like ATPase, C-terminal domain"/>
    <property type="match status" value="1"/>
</dbReference>
<feature type="compositionally biased region" description="Basic and acidic residues" evidence="7">
    <location>
        <begin position="229"/>
        <end position="240"/>
    </location>
</feature>
<evidence type="ECO:0000256" key="1">
    <source>
        <dbReference type="ARBA" id="ARBA00000085"/>
    </source>
</evidence>
<dbReference type="SMART" id="SM00091">
    <property type="entry name" value="PAS"/>
    <property type="match status" value="1"/>
</dbReference>
<comment type="caution">
    <text evidence="9">The sequence shown here is derived from an EMBL/GenBank/DDBJ whole genome shotgun (WGS) entry which is preliminary data.</text>
</comment>
<keyword evidence="6" id="KW-0175">Coiled coil</keyword>
<organism evidence="9 10">
    <name type="scientific">Nostoc parmelioides FACHB-3921</name>
    <dbReference type="NCBI Taxonomy" id="2692909"/>
    <lineage>
        <taxon>Bacteria</taxon>
        <taxon>Bacillati</taxon>
        <taxon>Cyanobacteriota</taxon>
        <taxon>Cyanophyceae</taxon>
        <taxon>Nostocales</taxon>
        <taxon>Nostocaceae</taxon>
        <taxon>Nostoc</taxon>
    </lineage>
</organism>
<evidence type="ECO:0000256" key="5">
    <source>
        <dbReference type="ARBA" id="ARBA00023136"/>
    </source>
</evidence>
<accession>A0ABR8BP36</accession>
<dbReference type="InterPro" id="IPR005467">
    <property type="entry name" value="His_kinase_dom"/>
</dbReference>
<proteinExistence type="predicted"/>
<evidence type="ECO:0000313" key="10">
    <source>
        <dbReference type="Proteomes" id="UP000621307"/>
    </source>
</evidence>
<dbReference type="CDD" id="cd00130">
    <property type="entry name" value="PAS"/>
    <property type="match status" value="1"/>
</dbReference>
<feature type="domain" description="Histidine kinase" evidence="8">
    <location>
        <begin position="298"/>
        <end position="467"/>
    </location>
</feature>
<keyword evidence="4" id="KW-0418">Kinase</keyword>
<dbReference type="Proteomes" id="UP000621307">
    <property type="component" value="Unassembled WGS sequence"/>
</dbReference>
<dbReference type="InterPro" id="IPR003594">
    <property type="entry name" value="HATPase_dom"/>
</dbReference>
<dbReference type="EC" id="2.7.13.3" evidence="2"/>
<dbReference type="Gene3D" id="1.10.287.130">
    <property type="match status" value="1"/>
</dbReference>
<dbReference type="InterPro" id="IPR050351">
    <property type="entry name" value="BphY/WalK/GraS-like"/>
</dbReference>
<reference evidence="9 10" key="1">
    <citation type="journal article" date="2020" name="ISME J.">
        <title>Comparative genomics reveals insights into cyanobacterial evolution and habitat adaptation.</title>
        <authorList>
            <person name="Chen M.Y."/>
            <person name="Teng W.K."/>
            <person name="Zhao L."/>
            <person name="Hu C.X."/>
            <person name="Zhou Y.K."/>
            <person name="Han B.P."/>
            <person name="Song L.R."/>
            <person name="Shu W.S."/>
        </authorList>
    </citation>
    <scope>NUCLEOTIDE SEQUENCE [LARGE SCALE GENOMIC DNA]</scope>
    <source>
        <strain evidence="9 10">FACHB-3921</strain>
    </source>
</reference>
<evidence type="ECO:0000256" key="6">
    <source>
        <dbReference type="SAM" id="Coils"/>
    </source>
</evidence>